<keyword evidence="4" id="KW-1185">Reference proteome</keyword>
<dbReference type="STRING" id="637679.GCA_001550055_00022"/>
<accession>A0A1G7E1S9</accession>
<dbReference type="InterPro" id="IPR008265">
    <property type="entry name" value="Lipase_GDSL_AS"/>
</dbReference>
<feature type="chain" id="PRO_5010216098" evidence="1">
    <location>
        <begin position="26"/>
        <end position="225"/>
    </location>
</feature>
<dbReference type="EMBL" id="FNAK01000008">
    <property type="protein sequence ID" value="SDE57582.1"/>
    <property type="molecule type" value="Genomic_DNA"/>
</dbReference>
<sequence>MKVNQSLKLFFYTLFALVWTSFAPASTVSAMDGDNAADTVEILAFGDSLTAGYGLEAGDGFTDQLEAWLNTNMDVPVKVTNAGVSGDTTSGGRSRLEWGLAPFEGGKPDLVILTLGGNDGLRGIDPTITRDNIDAMVKLLSERDIPVLIGGMLAPPNLGPDYAEIFNPAYKATAEKYDQPLYPFFLEGVAADPSLNQPDGIHPNAEGVKIIVSKLGPVVKDLILR</sequence>
<protein>
    <submittedName>
        <fullName evidence="3">Acyl-CoA thioesterase-1</fullName>
    </submittedName>
</protein>
<dbReference type="Proteomes" id="UP000183685">
    <property type="component" value="Unassembled WGS sequence"/>
</dbReference>
<dbReference type="InterPro" id="IPR036514">
    <property type="entry name" value="SGNH_hydro_sf"/>
</dbReference>
<dbReference type="GO" id="GO:0004622">
    <property type="term" value="F:phosphatidylcholine lysophospholipase activity"/>
    <property type="evidence" value="ECO:0007669"/>
    <property type="project" value="TreeGrafter"/>
</dbReference>
<dbReference type="RefSeq" id="WP_241493345.1">
    <property type="nucleotide sequence ID" value="NZ_FNAK01000008.1"/>
</dbReference>
<dbReference type="InterPro" id="IPR013830">
    <property type="entry name" value="SGNH_hydro"/>
</dbReference>
<dbReference type="InterPro" id="IPR051532">
    <property type="entry name" value="Ester_Hydrolysis_Enzymes"/>
</dbReference>
<organism evidence="3 4">
    <name type="scientific">Kordiimonas lacus</name>
    <dbReference type="NCBI Taxonomy" id="637679"/>
    <lineage>
        <taxon>Bacteria</taxon>
        <taxon>Pseudomonadati</taxon>
        <taxon>Pseudomonadota</taxon>
        <taxon>Alphaproteobacteria</taxon>
        <taxon>Kordiimonadales</taxon>
        <taxon>Kordiimonadaceae</taxon>
        <taxon>Kordiimonas</taxon>
    </lineage>
</organism>
<dbReference type="CDD" id="cd01822">
    <property type="entry name" value="Lysophospholipase_L1_like"/>
    <property type="match status" value="1"/>
</dbReference>
<dbReference type="AlphaFoldDB" id="A0A1G7E1S9"/>
<dbReference type="PROSITE" id="PS01098">
    <property type="entry name" value="LIPASE_GDSL_SER"/>
    <property type="match status" value="1"/>
</dbReference>
<name>A0A1G7E1S9_9PROT</name>
<dbReference type="PANTHER" id="PTHR30383">
    <property type="entry name" value="THIOESTERASE 1/PROTEASE 1/LYSOPHOSPHOLIPASE L1"/>
    <property type="match status" value="1"/>
</dbReference>
<evidence type="ECO:0000259" key="2">
    <source>
        <dbReference type="Pfam" id="PF13472"/>
    </source>
</evidence>
<dbReference type="SUPFAM" id="SSF52266">
    <property type="entry name" value="SGNH hydrolase"/>
    <property type="match status" value="1"/>
</dbReference>
<dbReference type="Gene3D" id="3.40.50.1110">
    <property type="entry name" value="SGNH hydrolase"/>
    <property type="match status" value="1"/>
</dbReference>
<dbReference type="Pfam" id="PF13472">
    <property type="entry name" value="Lipase_GDSL_2"/>
    <property type="match status" value="1"/>
</dbReference>
<evidence type="ECO:0000256" key="1">
    <source>
        <dbReference type="SAM" id="SignalP"/>
    </source>
</evidence>
<reference evidence="3 4" key="1">
    <citation type="submission" date="2016-10" db="EMBL/GenBank/DDBJ databases">
        <authorList>
            <person name="de Groot N.N."/>
        </authorList>
    </citation>
    <scope>NUCLEOTIDE SEQUENCE [LARGE SCALE GENOMIC DNA]</scope>
    <source>
        <strain evidence="3 4">CGMCC 1.9109</strain>
    </source>
</reference>
<keyword evidence="1" id="KW-0732">Signal</keyword>
<dbReference type="GO" id="GO:0006629">
    <property type="term" value="P:lipid metabolic process"/>
    <property type="evidence" value="ECO:0007669"/>
    <property type="project" value="InterPro"/>
</dbReference>
<evidence type="ECO:0000313" key="3">
    <source>
        <dbReference type="EMBL" id="SDE57582.1"/>
    </source>
</evidence>
<dbReference type="PANTHER" id="PTHR30383:SF24">
    <property type="entry name" value="THIOESTERASE 1_PROTEASE 1_LYSOPHOSPHOLIPASE L1"/>
    <property type="match status" value="1"/>
</dbReference>
<proteinExistence type="predicted"/>
<feature type="domain" description="SGNH hydrolase-type esterase" evidence="2">
    <location>
        <begin position="44"/>
        <end position="209"/>
    </location>
</feature>
<evidence type="ECO:0000313" key="4">
    <source>
        <dbReference type="Proteomes" id="UP000183685"/>
    </source>
</evidence>
<feature type="signal peptide" evidence="1">
    <location>
        <begin position="1"/>
        <end position="25"/>
    </location>
</feature>
<gene>
    <name evidence="3" type="ORF">SAMN04488071_3243</name>
</gene>